<dbReference type="FunCoup" id="C1E5M9">
    <property type="interactions" value="125"/>
</dbReference>
<gene>
    <name evidence="2" type="ORF">MICPUN_106889</name>
</gene>
<reference evidence="2 3" key="1">
    <citation type="journal article" date="2009" name="Science">
        <title>Green evolution and dynamic adaptations revealed by genomes of the marine picoeukaryotes Micromonas.</title>
        <authorList>
            <person name="Worden A.Z."/>
            <person name="Lee J.H."/>
            <person name="Mock T."/>
            <person name="Rouze P."/>
            <person name="Simmons M.P."/>
            <person name="Aerts A.L."/>
            <person name="Allen A.E."/>
            <person name="Cuvelier M.L."/>
            <person name="Derelle E."/>
            <person name="Everett M.V."/>
            <person name="Foulon E."/>
            <person name="Grimwood J."/>
            <person name="Gundlach H."/>
            <person name="Henrissat B."/>
            <person name="Napoli C."/>
            <person name="McDonald S.M."/>
            <person name="Parker M.S."/>
            <person name="Rombauts S."/>
            <person name="Salamov A."/>
            <person name="Von Dassow P."/>
            <person name="Badger J.H."/>
            <person name="Coutinho P.M."/>
            <person name="Demir E."/>
            <person name="Dubchak I."/>
            <person name="Gentemann C."/>
            <person name="Eikrem W."/>
            <person name="Gready J.E."/>
            <person name="John U."/>
            <person name="Lanier W."/>
            <person name="Lindquist E.A."/>
            <person name="Lucas S."/>
            <person name="Mayer K.F."/>
            <person name="Moreau H."/>
            <person name="Not F."/>
            <person name="Otillar R."/>
            <person name="Panaud O."/>
            <person name="Pangilinan J."/>
            <person name="Paulsen I."/>
            <person name="Piegu B."/>
            <person name="Poliakov A."/>
            <person name="Robbens S."/>
            <person name="Schmutz J."/>
            <person name="Toulza E."/>
            <person name="Wyss T."/>
            <person name="Zelensky A."/>
            <person name="Zhou K."/>
            <person name="Armbrust E.V."/>
            <person name="Bhattacharya D."/>
            <person name="Goodenough U.W."/>
            <person name="Van de Peer Y."/>
            <person name="Grigoriev I.V."/>
        </authorList>
    </citation>
    <scope>NUCLEOTIDE SEQUENCE [LARGE SCALE GENOMIC DNA]</scope>
    <source>
        <strain evidence="3">RCC299 / NOUM17</strain>
    </source>
</reference>
<dbReference type="STRING" id="296587.C1E5M9"/>
<accession>C1E5M9</accession>
<dbReference type="InParanoid" id="C1E5M9"/>
<evidence type="ECO:0000256" key="1">
    <source>
        <dbReference type="SAM" id="MobiDB-lite"/>
    </source>
</evidence>
<dbReference type="PANTHER" id="PTHR31152">
    <property type="entry name" value="PLAC8 FAMILY PROTEIN"/>
    <property type="match status" value="1"/>
</dbReference>
<feature type="compositionally biased region" description="Pro residues" evidence="1">
    <location>
        <begin position="236"/>
        <end position="251"/>
    </location>
</feature>
<dbReference type="RefSeq" id="XP_002502024.1">
    <property type="nucleotide sequence ID" value="XM_002501978.1"/>
</dbReference>
<dbReference type="GeneID" id="8243690"/>
<dbReference type="OrthoDB" id="998115at2759"/>
<evidence type="ECO:0000313" key="2">
    <source>
        <dbReference type="EMBL" id="ACO63282.1"/>
    </source>
</evidence>
<sequence length="258" mass="28655">MQYGGGGYGQRQPGAPKARIVMTEARKSYVNKWQTDLMGAPCANPGFCLYAACCNVCVAYSHRKEIMFNDLTNYTCCNGDTCISGRCGEKSCPEFCLCVEAFCCFPSAVATNRFMIQDEMRVENTPCDNFLIGFMLCLNQLACIFRVAAMISQNDDIERAADILDCMADVTYCSVCACMQTQHQEQLKMRNPNARPPTQGVIYQMPPGAQPAGATHFQQQHYQQQQPPAPTYGYSQPPPPQYGYSQPPPPQGGAQYRY</sequence>
<dbReference type="AlphaFoldDB" id="C1E5M9"/>
<dbReference type="KEGG" id="mis:MICPUN_106889"/>
<protein>
    <recommendedName>
        <fullName evidence="4">PLAC8 family protein</fullName>
    </recommendedName>
</protein>
<organism evidence="2 3">
    <name type="scientific">Micromonas commoda (strain RCC299 / NOUM17 / CCMP2709)</name>
    <name type="common">Picoplanktonic green alga</name>
    <dbReference type="NCBI Taxonomy" id="296587"/>
    <lineage>
        <taxon>Eukaryota</taxon>
        <taxon>Viridiplantae</taxon>
        <taxon>Chlorophyta</taxon>
        <taxon>Mamiellophyceae</taxon>
        <taxon>Mamiellales</taxon>
        <taxon>Mamiellaceae</taxon>
        <taxon>Micromonas</taxon>
    </lineage>
</organism>
<dbReference type="eggNOG" id="ENOG502QW3V">
    <property type="taxonomic scope" value="Eukaryota"/>
</dbReference>
<feature type="compositionally biased region" description="Low complexity" evidence="1">
    <location>
        <begin position="218"/>
        <end position="235"/>
    </location>
</feature>
<keyword evidence="3" id="KW-1185">Reference proteome</keyword>
<dbReference type="OMA" id="DPPYCCF"/>
<dbReference type="PANTHER" id="PTHR31152:SF1">
    <property type="entry name" value="PLAC8 FAMILY PROTEIN"/>
    <property type="match status" value="1"/>
</dbReference>
<evidence type="ECO:0000313" key="3">
    <source>
        <dbReference type="Proteomes" id="UP000002009"/>
    </source>
</evidence>
<evidence type="ECO:0008006" key="4">
    <source>
        <dbReference type="Google" id="ProtNLM"/>
    </source>
</evidence>
<feature type="region of interest" description="Disordered" evidence="1">
    <location>
        <begin position="188"/>
        <end position="258"/>
    </location>
</feature>
<proteinExistence type="predicted"/>
<name>C1E5M9_MICCC</name>
<dbReference type="EMBL" id="CP001326">
    <property type="protein sequence ID" value="ACO63282.1"/>
    <property type="molecule type" value="Genomic_DNA"/>
</dbReference>
<dbReference type="Proteomes" id="UP000002009">
    <property type="component" value="Chromosome 5"/>
</dbReference>